<dbReference type="Gene3D" id="3.90.550.10">
    <property type="entry name" value="Spore Coat Polysaccharide Biosynthesis Protein SpsA, Chain A"/>
    <property type="match status" value="1"/>
</dbReference>
<keyword evidence="11 17" id="KW-0472">Membrane</keyword>
<comment type="catalytic activity">
    <reaction evidence="16 17">
        <text>N(4)-(alpha-D-Man-(1-&gt;3)-[alpha-D-Man-(1-&gt;3)-[alpha-D-Man-(1-&gt;6)]-alpha-D-Man-(1-&gt;6)]-beta-D-Man-(1-&gt;4)-beta-D-GlcNAc-(1-&gt;4)-beta-D-GlcNAc)-L-asparaginyl-[protein] (N-glucan mannose isomer 5A1,2) + UDP-N-acetyl-alpha-D-glucosamine = N(4)-{beta-D-GlcNAc-(1-&gt;2)-alpha-D-Man-(1-&gt;3)-[alpha-D-Man-(1-&gt;3)-[alpha-D-Man-(1-&gt;6)]-alpha-D-Man-(1-&gt;6)]-beta-D-Man-(1-&gt;4)-beta-D-GlcNAc-(1-&gt;4)-beta-D-GlcNAc}-L-asparaginyl-[protein] + UDP + H(+)</text>
        <dbReference type="Rhea" id="RHEA:11456"/>
        <dbReference type="Rhea" id="RHEA-COMP:14367"/>
        <dbReference type="Rhea" id="RHEA-COMP:14368"/>
        <dbReference type="ChEBI" id="CHEBI:15378"/>
        <dbReference type="ChEBI" id="CHEBI:57705"/>
        <dbReference type="ChEBI" id="CHEBI:58223"/>
        <dbReference type="ChEBI" id="CHEBI:59087"/>
        <dbReference type="ChEBI" id="CHEBI:60625"/>
        <dbReference type="EC" id="2.4.1.101"/>
    </reaction>
</comment>
<evidence type="ECO:0000256" key="4">
    <source>
        <dbReference type="ARBA" id="ARBA00022676"/>
    </source>
</evidence>
<evidence type="ECO:0000256" key="10">
    <source>
        <dbReference type="ARBA" id="ARBA00023034"/>
    </source>
</evidence>
<keyword evidence="9 17" id="KW-1133">Transmembrane helix</keyword>
<dbReference type="UniPathway" id="UPA00378"/>
<comment type="function">
    <text evidence="13 17">Initiates complex N-linked carbohydrate formation. Essential for the conversion of high-mannose to hybrid and complex N-glycans.</text>
</comment>
<dbReference type="OrthoDB" id="440755at2759"/>
<dbReference type="Proteomes" id="UP000215902">
    <property type="component" value="Unassembled WGS sequence"/>
</dbReference>
<evidence type="ECO:0000256" key="8">
    <source>
        <dbReference type="ARBA" id="ARBA00022968"/>
    </source>
</evidence>
<dbReference type="Gene3D" id="3.10.180.20">
    <property type="entry name" value="N-Acetylglucosaminyltransferase I, Domain 2"/>
    <property type="match status" value="1"/>
</dbReference>
<gene>
    <name evidence="18" type="ORF">BOX15_Mlig021685g2</name>
</gene>
<dbReference type="GO" id="GO:0000139">
    <property type="term" value="C:Golgi membrane"/>
    <property type="evidence" value="ECO:0007669"/>
    <property type="project" value="UniProtKB-SubCell"/>
</dbReference>
<keyword evidence="10 17" id="KW-0333">Golgi apparatus</keyword>
<evidence type="ECO:0000256" key="7">
    <source>
        <dbReference type="ARBA" id="ARBA00022723"/>
    </source>
</evidence>
<dbReference type="PANTHER" id="PTHR10468:SF3">
    <property type="entry name" value="ALPHA-1,3-MANNOSYL-GLYCOPROTEIN 2-BETA-N-ACETYLGLUCOSAMINYLTRANSFERASE"/>
    <property type="match status" value="1"/>
</dbReference>
<sequence>MDSTPFGLRVSKFSLLLRQGLRRLSYRKKLGLVLMFVILTVLGFLVPFLVLQSHIKKTENPKPKETEEPDDNLPEFQEPDFFRLNSMNATDEPPEQNQGRDIAVVVLAARRPEVHQLVNQLLAQKPASGFRILMSLDGAEKQTTAVLQQIKSNEVKLLRLADDKSRNFTASNDSYVKIARHYLRVLDYLILRLNFSYVILMEDDMLIAPDFYQYFRSLRRALDSDDSIFCVSAWNDNGQIGLVTEDPQLLHRTDFFPGLGWMINRRHWLQVRKFWPKTQYDDFLRHYMMNNSLVCVRPELSRTFNIGRNGGRSSEPGKSYAYGDIFYHNYLSRMALNTFNVTLTKSAIDKVIGRSADHDLDKFARSLPAMNVSQLLSMPVQELPPAVRLRYATVNDFIELALSIGAIPEVWFGAPRASILGISMVSVRGSRVFIVPDKRLPVRKKIYIPRMKPKPKPKPEPNPAPSRRFWFF</sequence>
<dbReference type="Pfam" id="PF03071">
    <property type="entry name" value="GNT-I"/>
    <property type="match status" value="1"/>
</dbReference>
<evidence type="ECO:0000256" key="13">
    <source>
        <dbReference type="ARBA" id="ARBA00037706"/>
    </source>
</evidence>
<dbReference type="EC" id="2.4.1.101" evidence="14 17"/>
<evidence type="ECO:0000313" key="19">
    <source>
        <dbReference type="Proteomes" id="UP000215902"/>
    </source>
</evidence>
<evidence type="ECO:0000256" key="5">
    <source>
        <dbReference type="ARBA" id="ARBA00022679"/>
    </source>
</evidence>
<evidence type="ECO:0000256" key="2">
    <source>
        <dbReference type="ARBA" id="ARBA00004922"/>
    </source>
</evidence>
<keyword evidence="4 17" id="KW-0328">Glycosyltransferase</keyword>
<evidence type="ECO:0000256" key="12">
    <source>
        <dbReference type="ARBA" id="ARBA00023211"/>
    </source>
</evidence>
<keyword evidence="6 17" id="KW-0812">Transmembrane</keyword>
<comment type="similarity">
    <text evidence="3 17">Belongs to the glycosyltransferase 13 family.</text>
</comment>
<evidence type="ECO:0000256" key="6">
    <source>
        <dbReference type="ARBA" id="ARBA00022692"/>
    </source>
</evidence>
<dbReference type="STRING" id="282301.A0A267FLQ8"/>
<dbReference type="GO" id="GO:0003827">
    <property type="term" value="F:alpha-1,3-mannosylglycoprotein 2-beta-N-acetylglucosaminyltransferase activity"/>
    <property type="evidence" value="ECO:0007669"/>
    <property type="project" value="UniProtKB-UniRule"/>
</dbReference>
<accession>A0A267FLQ8</accession>
<evidence type="ECO:0000256" key="1">
    <source>
        <dbReference type="ARBA" id="ARBA00004323"/>
    </source>
</evidence>
<dbReference type="GO" id="GO:0006487">
    <property type="term" value="P:protein N-linked glycosylation"/>
    <property type="evidence" value="ECO:0007669"/>
    <property type="project" value="TreeGrafter"/>
</dbReference>
<evidence type="ECO:0000256" key="17">
    <source>
        <dbReference type="RuleBase" id="RU368119"/>
    </source>
</evidence>
<evidence type="ECO:0000256" key="16">
    <source>
        <dbReference type="ARBA" id="ARBA00049421"/>
    </source>
</evidence>
<keyword evidence="19" id="KW-1185">Reference proteome</keyword>
<dbReference type="InterPro" id="IPR029044">
    <property type="entry name" value="Nucleotide-diphossugar_trans"/>
</dbReference>
<dbReference type="EMBL" id="NIVC01000986">
    <property type="protein sequence ID" value="PAA73912.1"/>
    <property type="molecule type" value="Genomic_DNA"/>
</dbReference>
<dbReference type="InterPro" id="IPR052261">
    <property type="entry name" value="Glycosyltransferase_13"/>
</dbReference>
<dbReference type="AlphaFoldDB" id="A0A267FLQ8"/>
<evidence type="ECO:0000256" key="14">
    <source>
        <dbReference type="ARBA" id="ARBA00038949"/>
    </source>
</evidence>
<name>A0A267FLQ8_9PLAT</name>
<evidence type="ECO:0000256" key="11">
    <source>
        <dbReference type="ARBA" id="ARBA00023136"/>
    </source>
</evidence>
<protein>
    <recommendedName>
        <fullName evidence="14 17">Alpha-1,3-mannosyl-glycoprotein 2-beta-N-acetylglucosaminyltransferase</fullName>
        <shortName evidence="17">GNT-I</shortName>
        <shortName evidence="17">GlcNAc-T I</shortName>
        <ecNumber evidence="14 17">2.4.1.101</ecNumber>
    </recommendedName>
    <alternativeName>
        <fullName evidence="15 17">N-glycosyl-oligosaccharide-glycoprotein N-acetylglucosaminyltransferase I</fullName>
    </alternativeName>
</protein>
<evidence type="ECO:0000256" key="9">
    <source>
        <dbReference type="ARBA" id="ARBA00022989"/>
    </source>
</evidence>
<feature type="transmembrane region" description="Helical" evidence="17">
    <location>
        <begin position="30"/>
        <end position="51"/>
    </location>
</feature>
<organism evidence="18 19">
    <name type="scientific">Macrostomum lignano</name>
    <dbReference type="NCBI Taxonomy" id="282301"/>
    <lineage>
        <taxon>Eukaryota</taxon>
        <taxon>Metazoa</taxon>
        <taxon>Spiralia</taxon>
        <taxon>Lophotrochozoa</taxon>
        <taxon>Platyhelminthes</taxon>
        <taxon>Rhabditophora</taxon>
        <taxon>Macrostomorpha</taxon>
        <taxon>Macrostomida</taxon>
        <taxon>Macrostomidae</taxon>
        <taxon>Macrostomum</taxon>
    </lineage>
</organism>
<evidence type="ECO:0000256" key="15">
    <source>
        <dbReference type="ARBA" id="ARBA00041712"/>
    </source>
</evidence>
<keyword evidence="5" id="KW-0808">Transferase</keyword>
<comment type="pathway">
    <text evidence="2 17">Protein modification; protein glycosylation.</text>
</comment>
<comment type="subcellular location">
    <subcellularLocation>
        <location evidence="1 17">Golgi apparatus membrane</location>
        <topology evidence="1 17">Single-pass type II membrane protein</topology>
    </subcellularLocation>
</comment>
<evidence type="ECO:0000256" key="3">
    <source>
        <dbReference type="ARBA" id="ARBA00006492"/>
    </source>
</evidence>
<keyword evidence="7 17" id="KW-0479">Metal-binding</keyword>
<dbReference type="SUPFAM" id="SSF53448">
    <property type="entry name" value="Nucleotide-diphospho-sugar transferases"/>
    <property type="match status" value="1"/>
</dbReference>
<keyword evidence="8 17" id="KW-0735">Signal-anchor</keyword>
<comment type="cofactor">
    <cofactor evidence="17">
        <name>Mn(2+)</name>
        <dbReference type="ChEBI" id="CHEBI:29035"/>
    </cofactor>
    <text evidence="17">The cofactor is mostly bound to the substrate.</text>
</comment>
<keyword evidence="12 17" id="KW-0464">Manganese</keyword>
<dbReference type="PANTHER" id="PTHR10468">
    <property type="entry name" value="PROTEIN O-LINKED-MANNOSE BETA-1,2-N-ACETYLGLUCOSAMINYLTRANSFERASE 1/ALPHA-1,3-MANNOSYL-GLYCOPROTEIN 2-BETA-N-ACETYLGLUCOSAMINYLTRANSFERASE"/>
    <property type="match status" value="1"/>
</dbReference>
<dbReference type="InterPro" id="IPR004139">
    <property type="entry name" value="Glyco_trans_13"/>
</dbReference>
<dbReference type="FunFam" id="3.90.550.10:FF:000252">
    <property type="entry name" value="Protein O-linked-mannose beta-1,2-N-acetylglucosaminyltransferase 1"/>
    <property type="match status" value="1"/>
</dbReference>
<proteinExistence type="inferred from homology"/>
<reference evidence="18 19" key="1">
    <citation type="submission" date="2017-06" db="EMBL/GenBank/DDBJ databases">
        <title>A platform for efficient transgenesis in Macrostomum lignano, a flatworm model organism for stem cell research.</title>
        <authorList>
            <person name="Berezikov E."/>
        </authorList>
    </citation>
    <scope>NUCLEOTIDE SEQUENCE [LARGE SCALE GENOMIC DNA]</scope>
    <source>
        <strain evidence="18">DV1</strain>
        <tissue evidence="18">Whole organism</tissue>
    </source>
</reference>
<evidence type="ECO:0000313" key="18">
    <source>
        <dbReference type="EMBL" id="PAA73912.1"/>
    </source>
</evidence>
<comment type="caution">
    <text evidence="18">The sequence shown here is derived from an EMBL/GenBank/DDBJ whole genome shotgun (WGS) entry which is preliminary data.</text>
</comment>
<dbReference type="GO" id="GO:0030145">
    <property type="term" value="F:manganese ion binding"/>
    <property type="evidence" value="ECO:0007669"/>
    <property type="project" value="UniProtKB-UniRule"/>
</dbReference>